<dbReference type="SUPFAM" id="SSF52540">
    <property type="entry name" value="P-loop containing nucleoside triphosphate hydrolases"/>
    <property type="match status" value="1"/>
</dbReference>
<dbReference type="EMBL" id="CP016786">
    <property type="protein sequence ID" value="ASW43494.1"/>
    <property type="molecule type" value="Genomic_DNA"/>
</dbReference>
<dbReference type="Pfam" id="PF00485">
    <property type="entry name" value="PRK"/>
    <property type="match status" value="1"/>
</dbReference>
<dbReference type="RefSeq" id="WP_119865627.1">
    <property type="nucleotide sequence ID" value="NZ_CP016786.1"/>
</dbReference>
<dbReference type="InterPro" id="IPR003593">
    <property type="entry name" value="AAA+_ATPase"/>
</dbReference>
<dbReference type="FunFam" id="3.40.50.300:FF:001230">
    <property type="entry name" value="Phosphoribulokinase/uridine kinase family protein"/>
    <property type="match status" value="1"/>
</dbReference>
<dbReference type="Gene3D" id="3.40.50.300">
    <property type="entry name" value="P-loop containing nucleotide triphosphate hydrolases"/>
    <property type="match status" value="1"/>
</dbReference>
<protein>
    <submittedName>
        <fullName evidence="2">AAA family ATPase</fullName>
    </submittedName>
</protein>
<name>A0A343JD86_9CLOT</name>
<dbReference type="GO" id="GO:0005524">
    <property type="term" value="F:ATP binding"/>
    <property type="evidence" value="ECO:0007669"/>
    <property type="project" value="InterPro"/>
</dbReference>
<organism evidence="2 3">
    <name type="scientific">Clostridium isatidis</name>
    <dbReference type="NCBI Taxonomy" id="182773"/>
    <lineage>
        <taxon>Bacteria</taxon>
        <taxon>Bacillati</taxon>
        <taxon>Bacillota</taxon>
        <taxon>Clostridia</taxon>
        <taxon>Eubacteriales</taxon>
        <taxon>Clostridiaceae</taxon>
        <taxon>Clostridium</taxon>
    </lineage>
</organism>
<dbReference type="GO" id="GO:0016301">
    <property type="term" value="F:kinase activity"/>
    <property type="evidence" value="ECO:0007669"/>
    <property type="project" value="InterPro"/>
</dbReference>
<accession>A0A343JD86</accession>
<reference evidence="2 3" key="1">
    <citation type="submission" date="2016-08" db="EMBL/GenBank/DDBJ databases">
        <title>Complete Genome Sequence Of The Indigo Reducing Clostridium isatidis DSM15098.</title>
        <authorList>
            <person name="Little G.T."/>
            <person name="Minton N.P."/>
        </authorList>
    </citation>
    <scope>NUCLEOTIDE SEQUENCE [LARGE SCALE GENOMIC DNA]</scope>
    <source>
        <strain evidence="2 3">DSM 15098</strain>
    </source>
</reference>
<keyword evidence="3" id="KW-1185">Reference proteome</keyword>
<dbReference type="AlphaFoldDB" id="A0A343JD86"/>
<dbReference type="OrthoDB" id="9764644at2"/>
<feature type="domain" description="AAA+ ATPase" evidence="1">
    <location>
        <begin position="285"/>
        <end position="449"/>
    </location>
</feature>
<evidence type="ECO:0000313" key="2">
    <source>
        <dbReference type="EMBL" id="ASW43494.1"/>
    </source>
</evidence>
<dbReference type="SUPFAM" id="SSF55186">
    <property type="entry name" value="ThrRS/AlaRS common domain"/>
    <property type="match status" value="1"/>
</dbReference>
<proteinExistence type="predicted"/>
<evidence type="ECO:0000259" key="1">
    <source>
        <dbReference type="SMART" id="SM00382"/>
    </source>
</evidence>
<evidence type="ECO:0000313" key="3">
    <source>
        <dbReference type="Proteomes" id="UP000264883"/>
    </source>
</evidence>
<sequence>MGNFNVKFNNKEYIVNKDTNYREFIENYLKMDPSEFALCRINSEYKELIDKVDRDGIIELISFDSPIGYKIYTRTLQFIFIKAALDVFPKDATITIEHSLDGGVFGEIHKPEPLKENDVHKIKDRMIEIINKDIVINKIKVKKEKAMEIFKSYGMEDKISLLSHVDFETVKLYELDGRYDYFYGQMAYSTGVIKTFDLMYYEPGFIIRYPKKDNLKKLAFFKENRKLSQIFIETERWINILGVGEVGSLNNKIENNEIRDLVMVSEALHEKKIAQIADMIHDKKGTKIVLIAGPSSSGKTTFANRLAIQLKVNGYTPIPISLDDYFVNRENTPKDENGDYDFESIYSLDLDLFNKNLTGLLKGEEVEIPYYNFRTGEREWVGNKLRLPEKGILIIEGIHGLNPMLTSSVPDENKFKIYISALTQLNLDNHNRIATTDIRRVRRIVRDILSRGYGGELTLKMWPSIRRGEERNIFVYQEEADVMFNSTLVYELCVLKKYALEELDKIKEDSPVYLEASRLKSFLGFFKEIDKDYVPTNSILREFIGGSIFYKY</sequence>
<dbReference type="KEGG" id="cia:BEN51_08370"/>
<dbReference type="InterPro" id="IPR018163">
    <property type="entry name" value="Thr/Ala-tRNA-synth_IIc_edit"/>
</dbReference>
<dbReference type="CDD" id="cd02028">
    <property type="entry name" value="UMPK_like"/>
    <property type="match status" value="1"/>
</dbReference>
<dbReference type="InterPro" id="IPR006083">
    <property type="entry name" value="PRK/URK"/>
</dbReference>
<dbReference type="SMART" id="SM00382">
    <property type="entry name" value="AAA"/>
    <property type="match status" value="1"/>
</dbReference>
<gene>
    <name evidence="2" type="ORF">BEN51_08370</name>
</gene>
<dbReference type="Gene3D" id="3.30.980.10">
    <property type="entry name" value="Threonyl-trna Synthetase, Chain A, domain 2"/>
    <property type="match status" value="1"/>
</dbReference>
<dbReference type="InterPro" id="IPR027417">
    <property type="entry name" value="P-loop_NTPase"/>
</dbReference>
<dbReference type="PANTHER" id="PTHR10285">
    <property type="entry name" value="URIDINE KINASE"/>
    <property type="match status" value="1"/>
</dbReference>
<dbReference type="Proteomes" id="UP000264883">
    <property type="component" value="Chromosome"/>
</dbReference>